<gene>
    <name evidence="5" type="ORF">GCM10007028_14820</name>
</gene>
<dbReference type="InterPro" id="IPR006645">
    <property type="entry name" value="NGN-like_dom"/>
</dbReference>
<name>A0A918R019_9FLAO</name>
<sequence>MEKKWFVLYVKPQNEKKIAERLLKAKIEVYCPVVKEVRVWSDRKKTIEAPLFKSYLFVRLLDKERELVFSVPGIIRYLFWLGKPAIVRNEEIDAIKHWLSDGNVESCSLSELTPGDRISIKNDLLGTRQSKAGSNQAIVQEVGKNRVRVLLEGVGMIINIKRKQIY</sequence>
<evidence type="ECO:0000313" key="6">
    <source>
        <dbReference type="Proteomes" id="UP000636004"/>
    </source>
</evidence>
<evidence type="ECO:0000256" key="1">
    <source>
        <dbReference type="ARBA" id="ARBA00022814"/>
    </source>
</evidence>
<comment type="caution">
    <text evidence="5">The sequence shown here is derived from an EMBL/GenBank/DDBJ whole genome shotgun (WGS) entry which is preliminary data.</text>
</comment>
<keyword evidence="1" id="KW-0889">Transcription antitermination</keyword>
<dbReference type="SUPFAM" id="SSF82679">
    <property type="entry name" value="N-utilization substance G protein NusG, N-terminal domain"/>
    <property type="match status" value="1"/>
</dbReference>
<reference evidence="5" key="2">
    <citation type="submission" date="2020-09" db="EMBL/GenBank/DDBJ databases">
        <authorList>
            <person name="Sun Q."/>
            <person name="Kim S."/>
        </authorList>
    </citation>
    <scope>NUCLEOTIDE SEQUENCE</scope>
    <source>
        <strain evidence="5">KCTC 12710</strain>
    </source>
</reference>
<dbReference type="RefSeq" id="WP_189360154.1">
    <property type="nucleotide sequence ID" value="NZ_BMWZ01000003.1"/>
</dbReference>
<reference evidence="5" key="1">
    <citation type="journal article" date="2014" name="Int. J. Syst. Evol. Microbiol.">
        <title>Complete genome sequence of Corynebacterium casei LMG S-19264T (=DSM 44701T), isolated from a smear-ripened cheese.</title>
        <authorList>
            <consortium name="US DOE Joint Genome Institute (JGI-PGF)"/>
            <person name="Walter F."/>
            <person name="Albersmeier A."/>
            <person name="Kalinowski J."/>
            <person name="Ruckert C."/>
        </authorList>
    </citation>
    <scope>NUCLEOTIDE SEQUENCE</scope>
    <source>
        <strain evidence="5">KCTC 12710</strain>
    </source>
</reference>
<accession>A0A918R019</accession>
<dbReference type="GO" id="GO:0031564">
    <property type="term" value="P:transcription antitermination"/>
    <property type="evidence" value="ECO:0007669"/>
    <property type="project" value="UniProtKB-KW"/>
</dbReference>
<dbReference type="CDD" id="cd09895">
    <property type="entry name" value="NGN_SP_UpxY"/>
    <property type="match status" value="1"/>
</dbReference>
<dbReference type="PANTHER" id="PTHR30265:SF4">
    <property type="entry name" value="KOW MOTIF FAMILY PROTEIN, EXPRESSED"/>
    <property type="match status" value="1"/>
</dbReference>
<dbReference type="InterPro" id="IPR036735">
    <property type="entry name" value="NGN_dom_sf"/>
</dbReference>
<evidence type="ECO:0000256" key="3">
    <source>
        <dbReference type="ARBA" id="ARBA00023163"/>
    </source>
</evidence>
<dbReference type="Gene3D" id="3.30.70.940">
    <property type="entry name" value="NusG, N-terminal domain"/>
    <property type="match status" value="1"/>
</dbReference>
<dbReference type="NCBIfam" id="NF033644">
    <property type="entry name" value="antiterm_UpxY"/>
    <property type="match status" value="1"/>
</dbReference>
<protein>
    <submittedName>
        <fullName evidence="5">Transcriptional regulator</fullName>
    </submittedName>
</protein>
<evidence type="ECO:0000259" key="4">
    <source>
        <dbReference type="Pfam" id="PF02357"/>
    </source>
</evidence>
<dbReference type="AlphaFoldDB" id="A0A918R019"/>
<evidence type="ECO:0000313" key="5">
    <source>
        <dbReference type="EMBL" id="GGZ78426.1"/>
    </source>
</evidence>
<dbReference type="Pfam" id="PF02357">
    <property type="entry name" value="NusG"/>
    <property type="match status" value="1"/>
</dbReference>
<keyword evidence="2" id="KW-0805">Transcription regulation</keyword>
<dbReference type="PANTHER" id="PTHR30265">
    <property type="entry name" value="RHO-INTERACTING TRANSCRIPTION TERMINATION FACTOR NUSG"/>
    <property type="match status" value="1"/>
</dbReference>
<dbReference type="GO" id="GO:0006354">
    <property type="term" value="P:DNA-templated transcription elongation"/>
    <property type="evidence" value="ECO:0007669"/>
    <property type="project" value="InterPro"/>
</dbReference>
<dbReference type="InterPro" id="IPR043425">
    <property type="entry name" value="NusG-like"/>
</dbReference>
<dbReference type="Proteomes" id="UP000636004">
    <property type="component" value="Unassembled WGS sequence"/>
</dbReference>
<dbReference type="EMBL" id="BMWZ01000003">
    <property type="protein sequence ID" value="GGZ78426.1"/>
    <property type="molecule type" value="Genomic_DNA"/>
</dbReference>
<proteinExistence type="predicted"/>
<keyword evidence="3" id="KW-0804">Transcription</keyword>
<keyword evidence="6" id="KW-1185">Reference proteome</keyword>
<feature type="domain" description="NusG-like N-terminal" evidence="4">
    <location>
        <begin position="3"/>
        <end position="95"/>
    </location>
</feature>
<evidence type="ECO:0000256" key="2">
    <source>
        <dbReference type="ARBA" id="ARBA00023015"/>
    </source>
</evidence>
<organism evidence="5 6">
    <name type="scientific">Algibacter mikhailovii</name>
    <dbReference type="NCBI Taxonomy" id="425498"/>
    <lineage>
        <taxon>Bacteria</taxon>
        <taxon>Pseudomonadati</taxon>
        <taxon>Bacteroidota</taxon>
        <taxon>Flavobacteriia</taxon>
        <taxon>Flavobacteriales</taxon>
        <taxon>Flavobacteriaceae</taxon>
        <taxon>Algibacter</taxon>
    </lineage>
</organism>